<accession>A0A5B0N076</accession>
<evidence type="ECO:0000313" key="2">
    <source>
        <dbReference type="Proteomes" id="UP000325313"/>
    </source>
</evidence>
<protein>
    <submittedName>
        <fullName evidence="1">Uncharacterized protein</fullName>
    </submittedName>
</protein>
<proteinExistence type="predicted"/>
<comment type="caution">
    <text evidence="1">The sequence shown here is derived from an EMBL/GenBank/DDBJ whole genome shotgun (WGS) entry which is preliminary data.</text>
</comment>
<dbReference type="EMBL" id="VDEP01000441">
    <property type="protein sequence ID" value="KAA1081520.1"/>
    <property type="molecule type" value="Genomic_DNA"/>
</dbReference>
<gene>
    <name evidence="1" type="ORF">PGTUg99_010786</name>
</gene>
<reference evidence="1 2" key="1">
    <citation type="submission" date="2019-05" db="EMBL/GenBank/DDBJ databases">
        <title>Emergence of the Ug99 lineage of the wheat stem rust pathogen through somatic hybridization.</title>
        <authorList>
            <person name="Li F."/>
            <person name="Upadhyaya N.M."/>
            <person name="Sperschneider J."/>
            <person name="Matny O."/>
            <person name="Nguyen-Phuc H."/>
            <person name="Mago R."/>
            <person name="Raley C."/>
            <person name="Miller M.E."/>
            <person name="Silverstein K.A.T."/>
            <person name="Henningsen E."/>
            <person name="Hirsch C.D."/>
            <person name="Visser B."/>
            <person name="Pretorius Z.A."/>
            <person name="Steffenson B.J."/>
            <person name="Schwessinger B."/>
            <person name="Dodds P.N."/>
            <person name="Figueroa M."/>
        </authorList>
    </citation>
    <scope>NUCLEOTIDE SEQUENCE [LARGE SCALE GENOMIC DNA]</scope>
    <source>
        <strain evidence="1 2">Ug99</strain>
    </source>
</reference>
<dbReference type="Proteomes" id="UP000325313">
    <property type="component" value="Unassembled WGS sequence"/>
</dbReference>
<organism evidence="1 2">
    <name type="scientific">Puccinia graminis f. sp. tritici</name>
    <dbReference type="NCBI Taxonomy" id="56615"/>
    <lineage>
        <taxon>Eukaryota</taxon>
        <taxon>Fungi</taxon>
        <taxon>Dikarya</taxon>
        <taxon>Basidiomycota</taxon>
        <taxon>Pucciniomycotina</taxon>
        <taxon>Pucciniomycetes</taxon>
        <taxon>Pucciniales</taxon>
        <taxon>Pucciniaceae</taxon>
        <taxon>Puccinia</taxon>
    </lineage>
</organism>
<dbReference type="AlphaFoldDB" id="A0A5B0N076"/>
<sequence>MLSSASCTGISDGGQRCGGIAPASATTKPTIKIYECFSLPSPNSHTVSNHHPLQSEDRTDALGGWRKRLSPISWSPTYTSSVWYLLGPKLVFSIDQTDGRTQRPVSGTTTASSQRFSFELLEAMLLEGIVGSNLSFSTLLSVLESYEMESLRFKTFSSQHGAKLGGLECTDNSGNTRSFAMLGISTHPTCDQQPSSFSDWAVHYRSDSLTMADFP</sequence>
<evidence type="ECO:0000313" key="1">
    <source>
        <dbReference type="EMBL" id="KAA1081520.1"/>
    </source>
</evidence>
<name>A0A5B0N076_PUCGR</name>